<dbReference type="Pfam" id="PF03562">
    <property type="entry name" value="MltA"/>
    <property type="match status" value="1"/>
</dbReference>
<dbReference type="SMART" id="SM00925">
    <property type="entry name" value="MltA"/>
    <property type="match status" value="1"/>
</dbReference>
<dbReference type="InterPro" id="IPR005300">
    <property type="entry name" value="MltA_B"/>
</dbReference>
<name>A0A556AJ42_9BURK</name>
<dbReference type="Gene3D" id="2.40.240.50">
    <property type="entry name" value="Barwin-like endoglucanases"/>
    <property type="match status" value="1"/>
</dbReference>
<dbReference type="Gene3D" id="2.40.40.10">
    <property type="entry name" value="RlpA-like domain"/>
    <property type="match status" value="1"/>
</dbReference>
<dbReference type="Proteomes" id="UP000318405">
    <property type="component" value="Unassembled WGS sequence"/>
</dbReference>
<evidence type="ECO:0000256" key="5">
    <source>
        <dbReference type="ARBA" id="ARBA00030918"/>
    </source>
</evidence>
<dbReference type="InterPro" id="IPR036908">
    <property type="entry name" value="RlpA-like_sf"/>
</dbReference>
<sequence length="464" mass="50028">MTRVLPRQSGTSLRARLRGWRVPATLLAAAILVSACTANREKEDTQARAILEQGQAGTAVGDTGAEAARAAPALPPGLPPAAALRAGQALPHFTAANWSSLPASDALELSAYWDAMLRNCQAVLQRGMRPAGSTSPVVAARAWRDVCVAAFDPANGVDPSRSATVQAFLQKWLQPWAVTANGRPATNTVTGYYEPLVRGARQRSGPYQWPLYAVPDDMLIVDLGSAYPELAGKRVRGRLVEGRRVVPYDTRADIARSENPPKVLVWVDDPVDAFFLQVQGSGRVELQDGLGRTKTVRMAYADQNGHTYASIGRWLVDQGELTLAQASMQNIREWARRNPGRVQEMLNANPSVIFFKEEPVSRAGEGPRGAFGVPLTAQHSIAVDPQFVPLGAPVFLSTTYPGSDRQLNRLVFAQDTGSAIKGAARADFFWGFGDEAGDIAGRMKQPGRMWVLWPKGAGAPAADR</sequence>
<reference evidence="7 8" key="1">
    <citation type="submission" date="2019-07" db="EMBL/GenBank/DDBJ databases">
        <title>Qingshengfaniella alkalisoli gen. nov., sp. nov., isolated from saline soil.</title>
        <authorList>
            <person name="Xu L."/>
            <person name="Huang X.-X."/>
            <person name="Sun J.-Q."/>
        </authorList>
    </citation>
    <scope>NUCLEOTIDE SEQUENCE [LARGE SCALE GENOMIC DNA]</scope>
    <source>
        <strain evidence="7 8">DSM 27279</strain>
    </source>
</reference>
<dbReference type="EMBL" id="VLTJ01000029">
    <property type="protein sequence ID" value="TSH92922.1"/>
    <property type="molecule type" value="Genomic_DNA"/>
</dbReference>
<dbReference type="GO" id="GO:0009253">
    <property type="term" value="P:peptidoglycan catabolic process"/>
    <property type="evidence" value="ECO:0007669"/>
    <property type="project" value="TreeGrafter"/>
</dbReference>
<organism evidence="7 8">
    <name type="scientific">Verticiella sediminum</name>
    <dbReference type="NCBI Taxonomy" id="1247510"/>
    <lineage>
        <taxon>Bacteria</taxon>
        <taxon>Pseudomonadati</taxon>
        <taxon>Pseudomonadota</taxon>
        <taxon>Betaproteobacteria</taxon>
        <taxon>Burkholderiales</taxon>
        <taxon>Alcaligenaceae</taxon>
        <taxon>Verticiella</taxon>
    </lineage>
</organism>
<keyword evidence="3" id="KW-0456">Lyase</keyword>
<dbReference type="GO" id="GO:0019867">
    <property type="term" value="C:outer membrane"/>
    <property type="evidence" value="ECO:0007669"/>
    <property type="project" value="InterPro"/>
</dbReference>
<evidence type="ECO:0000256" key="1">
    <source>
        <dbReference type="ARBA" id="ARBA00001420"/>
    </source>
</evidence>
<dbReference type="GO" id="GO:0008933">
    <property type="term" value="F:peptidoglycan lytic transglycosylase activity"/>
    <property type="evidence" value="ECO:0007669"/>
    <property type="project" value="TreeGrafter"/>
</dbReference>
<dbReference type="SUPFAM" id="SSF50685">
    <property type="entry name" value="Barwin-like endoglucanases"/>
    <property type="match status" value="1"/>
</dbReference>
<dbReference type="PANTHER" id="PTHR30124:SF0">
    <property type="entry name" value="MEMBRANE-BOUND LYTIC MUREIN TRANSGLYCOSYLASE A"/>
    <property type="match status" value="1"/>
</dbReference>
<comment type="caution">
    <text evidence="7">The sequence shown here is derived from an EMBL/GenBank/DDBJ whole genome shotgun (WGS) entry which is preliminary data.</text>
</comment>
<accession>A0A556AJ42</accession>
<dbReference type="PANTHER" id="PTHR30124">
    <property type="entry name" value="MEMBRANE-BOUND LYTIC MUREIN TRANSGLYCOSYLASE A"/>
    <property type="match status" value="1"/>
</dbReference>
<evidence type="ECO:0000256" key="4">
    <source>
        <dbReference type="ARBA" id="ARBA00023316"/>
    </source>
</evidence>
<comment type="catalytic activity">
    <reaction evidence="1">
        <text>Exolytic cleavage of the (1-&gt;4)-beta-glycosidic linkage between N-acetylmuramic acid (MurNAc) and N-acetylglucosamine (GlcNAc) residues in peptidoglycan, from either the reducing or the non-reducing ends of the peptidoglycan chains, with concomitant formation of a 1,6-anhydrobond in the MurNAc residue.</text>
        <dbReference type="EC" id="4.2.2.n1"/>
    </reaction>
</comment>
<evidence type="ECO:0000313" key="7">
    <source>
        <dbReference type="EMBL" id="TSH92922.1"/>
    </source>
</evidence>
<dbReference type="EC" id="4.2.2.n1" evidence="2"/>
<dbReference type="PIRSF" id="PIRSF019422">
    <property type="entry name" value="MltA"/>
    <property type="match status" value="1"/>
</dbReference>
<gene>
    <name evidence="7" type="ORF">FOZ76_16165</name>
</gene>
<dbReference type="AlphaFoldDB" id="A0A556AJ42"/>
<keyword evidence="8" id="KW-1185">Reference proteome</keyword>
<evidence type="ECO:0000259" key="6">
    <source>
        <dbReference type="SMART" id="SM00925"/>
    </source>
</evidence>
<dbReference type="GO" id="GO:0071555">
    <property type="term" value="P:cell wall organization"/>
    <property type="evidence" value="ECO:0007669"/>
    <property type="project" value="UniProtKB-KW"/>
</dbReference>
<evidence type="ECO:0000256" key="3">
    <source>
        <dbReference type="ARBA" id="ARBA00023239"/>
    </source>
</evidence>
<dbReference type="GO" id="GO:0009254">
    <property type="term" value="P:peptidoglycan turnover"/>
    <property type="evidence" value="ECO:0007669"/>
    <property type="project" value="InterPro"/>
</dbReference>
<evidence type="ECO:0000313" key="8">
    <source>
        <dbReference type="Proteomes" id="UP000318405"/>
    </source>
</evidence>
<dbReference type="InterPro" id="IPR026044">
    <property type="entry name" value="MltA"/>
</dbReference>
<dbReference type="GO" id="GO:0004553">
    <property type="term" value="F:hydrolase activity, hydrolyzing O-glycosyl compounds"/>
    <property type="evidence" value="ECO:0007669"/>
    <property type="project" value="InterPro"/>
</dbReference>
<evidence type="ECO:0000256" key="2">
    <source>
        <dbReference type="ARBA" id="ARBA00012587"/>
    </source>
</evidence>
<protein>
    <recommendedName>
        <fullName evidence="2">peptidoglycan lytic exotransglycosylase</fullName>
        <ecNumber evidence="2">4.2.2.n1</ecNumber>
    </recommendedName>
    <alternativeName>
        <fullName evidence="5">Murein hydrolase A</fullName>
    </alternativeName>
</protein>
<proteinExistence type="predicted"/>
<dbReference type="CDD" id="cd14485">
    <property type="entry name" value="mltA_like_LT_A"/>
    <property type="match status" value="1"/>
</dbReference>
<dbReference type="CDD" id="cd14668">
    <property type="entry name" value="mlta_B"/>
    <property type="match status" value="1"/>
</dbReference>
<feature type="domain" description="Lytic transglycosylase MltA" evidence="6">
    <location>
        <begin position="196"/>
        <end position="356"/>
    </location>
</feature>
<dbReference type="OrthoDB" id="9783686at2"/>
<dbReference type="Pfam" id="PF06725">
    <property type="entry name" value="3D"/>
    <property type="match status" value="1"/>
</dbReference>
<dbReference type="RefSeq" id="WP_143949288.1">
    <property type="nucleotide sequence ID" value="NZ_BAABMB010000001.1"/>
</dbReference>
<keyword evidence="4" id="KW-0961">Cell wall biogenesis/degradation</keyword>
<dbReference type="InterPro" id="IPR010611">
    <property type="entry name" value="3D_dom"/>
</dbReference>